<accession>A0A397UNE4</accession>
<evidence type="ECO:0000313" key="3">
    <source>
        <dbReference type="Proteomes" id="UP000266673"/>
    </source>
</evidence>
<reference evidence="2 3" key="1">
    <citation type="submission" date="2018-06" db="EMBL/GenBank/DDBJ databases">
        <title>Comparative genomics reveals the genomic features of Rhizophagus irregularis, R. cerebriforme, R. diaphanum and Gigaspora rosea, and their symbiotic lifestyle signature.</title>
        <authorList>
            <person name="Morin E."/>
            <person name="San Clemente H."/>
            <person name="Chen E.C.H."/>
            <person name="De La Providencia I."/>
            <person name="Hainaut M."/>
            <person name="Kuo A."/>
            <person name="Kohler A."/>
            <person name="Murat C."/>
            <person name="Tang N."/>
            <person name="Roy S."/>
            <person name="Loubradou J."/>
            <person name="Henrissat B."/>
            <person name="Grigoriev I.V."/>
            <person name="Corradi N."/>
            <person name="Roux C."/>
            <person name="Martin F.M."/>
        </authorList>
    </citation>
    <scope>NUCLEOTIDE SEQUENCE [LARGE SCALE GENOMIC DNA]</scope>
    <source>
        <strain evidence="2 3">DAOM 194757</strain>
    </source>
</reference>
<dbReference type="Proteomes" id="UP000266673">
    <property type="component" value="Unassembled WGS sequence"/>
</dbReference>
<proteinExistence type="predicted"/>
<feature type="region of interest" description="Disordered" evidence="1">
    <location>
        <begin position="199"/>
        <end position="220"/>
    </location>
</feature>
<gene>
    <name evidence="2" type="ORF">C2G38_2211142</name>
</gene>
<evidence type="ECO:0000256" key="1">
    <source>
        <dbReference type="SAM" id="MobiDB-lite"/>
    </source>
</evidence>
<dbReference type="AlphaFoldDB" id="A0A397UNE4"/>
<dbReference type="EMBL" id="QKWP01001482">
    <property type="protein sequence ID" value="RIB08646.1"/>
    <property type="molecule type" value="Genomic_DNA"/>
</dbReference>
<sequence length="220" mass="26233">MTKLLFETKTEELYNEERTLKLKVTLSTPMAKITYSEQSEELQKIINKNICGPLYDEQIPAALDFILEVLEYVITKDKKDPRQEDKKYSGRPDVRYYKAEIKKVKQKTFKHYQKPANRYHTYETDDSYDTDWYCRNNGELELIKKRRLRNPNTISKSHQSKYLHENEEEERITQKEEITSEVDAVLEPGNLALNLIEGTYKEDLTKEKPEKEENQTFKTY</sequence>
<organism evidence="2 3">
    <name type="scientific">Gigaspora rosea</name>
    <dbReference type="NCBI Taxonomy" id="44941"/>
    <lineage>
        <taxon>Eukaryota</taxon>
        <taxon>Fungi</taxon>
        <taxon>Fungi incertae sedis</taxon>
        <taxon>Mucoromycota</taxon>
        <taxon>Glomeromycotina</taxon>
        <taxon>Glomeromycetes</taxon>
        <taxon>Diversisporales</taxon>
        <taxon>Gigasporaceae</taxon>
        <taxon>Gigaspora</taxon>
    </lineage>
</organism>
<dbReference type="OrthoDB" id="2466250at2759"/>
<comment type="caution">
    <text evidence="2">The sequence shown here is derived from an EMBL/GenBank/DDBJ whole genome shotgun (WGS) entry which is preliminary data.</text>
</comment>
<protein>
    <submittedName>
        <fullName evidence="2">Uncharacterized protein</fullName>
    </submittedName>
</protein>
<keyword evidence="3" id="KW-1185">Reference proteome</keyword>
<evidence type="ECO:0000313" key="2">
    <source>
        <dbReference type="EMBL" id="RIB08646.1"/>
    </source>
</evidence>
<name>A0A397UNE4_9GLOM</name>